<accession>A0A099KZ92</accession>
<keyword evidence="2" id="KW-0723">Serine/threonine-protein kinase</keyword>
<sequence>MSKNTTSLSKHNQVILPSLFLSTEEQAYSFSAQVKQASINLGFDSFQSSLISLAVSEITINAVRYANGAKIHVYKTTNQKGLSILVEDTGPGIKNIKQAMASGYSTHNSLGLGLAAAKRTVDKMVINTSSKGTAITLTSYLPIPREVIDIGSVSFPKMGEYYKRDNFCIKTYQGECILIALFDSYETKTNVQAALLLINTFINEHYDLPLKELVIGCHRLLKGANYTRSMDMGLLRITPSSAESLIVGNISITTLLPTSNPIQKLSGGLGSNFPPSLIITHIKLSSPFCFALHSNGIDSVSLPKIDTLALNSKKHAEHIFDNHARADDDATIIVIKSYE</sequence>
<dbReference type="PATRIC" id="fig|28229.3.peg.1822"/>
<keyword evidence="2" id="KW-0418">Kinase</keyword>
<dbReference type="Proteomes" id="UP000029868">
    <property type="component" value="Unassembled WGS sequence"/>
</dbReference>
<dbReference type="AlphaFoldDB" id="A0A099KZ92"/>
<dbReference type="OrthoDB" id="5769716at2"/>
<keyword evidence="2" id="KW-0808">Transferase</keyword>
<reference evidence="2 3" key="1">
    <citation type="submission" date="2014-08" db="EMBL/GenBank/DDBJ databases">
        <title>Genomic and Phenotypic Diversity of Colwellia psychrerythraea strains from Disparate Marine Basins.</title>
        <authorList>
            <person name="Techtmann S.M."/>
            <person name="Stelling S.C."/>
            <person name="Utturkar S.M."/>
            <person name="Alshibli N."/>
            <person name="Harris A."/>
            <person name="Brown S.D."/>
            <person name="Hazen T.C."/>
        </authorList>
    </citation>
    <scope>NUCLEOTIDE SEQUENCE [LARGE SCALE GENOMIC DNA]</scope>
    <source>
        <strain evidence="2 3">GAB14E</strain>
    </source>
</reference>
<dbReference type="Gene3D" id="3.30.565.10">
    <property type="entry name" value="Histidine kinase-like ATPase, C-terminal domain"/>
    <property type="match status" value="1"/>
</dbReference>
<evidence type="ECO:0000313" key="3">
    <source>
        <dbReference type="Proteomes" id="UP000029868"/>
    </source>
</evidence>
<dbReference type="SMART" id="SM00387">
    <property type="entry name" value="HATPase_c"/>
    <property type="match status" value="1"/>
</dbReference>
<dbReference type="Pfam" id="PF13581">
    <property type="entry name" value="HATPase_c_2"/>
    <property type="match status" value="1"/>
</dbReference>
<name>A0A099KZ92_COLPS</name>
<evidence type="ECO:0000259" key="1">
    <source>
        <dbReference type="SMART" id="SM00387"/>
    </source>
</evidence>
<evidence type="ECO:0000313" key="2">
    <source>
        <dbReference type="EMBL" id="KGJ94968.1"/>
    </source>
</evidence>
<organism evidence="2 3">
    <name type="scientific">Colwellia psychrerythraea</name>
    <name type="common">Vibrio psychroerythus</name>
    <dbReference type="NCBI Taxonomy" id="28229"/>
    <lineage>
        <taxon>Bacteria</taxon>
        <taxon>Pseudomonadati</taxon>
        <taxon>Pseudomonadota</taxon>
        <taxon>Gammaproteobacteria</taxon>
        <taxon>Alteromonadales</taxon>
        <taxon>Colwelliaceae</taxon>
        <taxon>Colwellia</taxon>
    </lineage>
</organism>
<dbReference type="InterPro" id="IPR036457">
    <property type="entry name" value="PPM-type-like_dom_sf"/>
</dbReference>
<proteinExistence type="predicted"/>
<dbReference type="GO" id="GO:0004674">
    <property type="term" value="F:protein serine/threonine kinase activity"/>
    <property type="evidence" value="ECO:0007669"/>
    <property type="project" value="UniProtKB-KW"/>
</dbReference>
<dbReference type="EMBL" id="JQEC01000016">
    <property type="protein sequence ID" value="KGJ94968.1"/>
    <property type="molecule type" value="Genomic_DNA"/>
</dbReference>
<feature type="domain" description="Histidine kinase/HSP90-like ATPase" evidence="1">
    <location>
        <begin position="46"/>
        <end position="143"/>
    </location>
</feature>
<dbReference type="InterPro" id="IPR003594">
    <property type="entry name" value="HATPase_dom"/>
</dbReference>
<dbReference type="Gene3D" id="3.60.40.10">
    <property type="entry name" value="PPM-type phosphatase domain"/>
    <property type="match status" value="1"/>
</dbReference>
<dbReference type="InterPro" id="IPR036890">
    <property type="entry name" value="HATPase_C_sf"/>
</dbReference>
<protein>
    <submittedName>
        <fullName evidence="2">Putative anti-sigma regulatory factor, serine/threonine protein kinase</fullName>
    </submittedName>
</protein>
<comment type="caution">
    <text evidence="2">The sequence shown here is derived from an EMBL/GenBank/DDBJ whole genome shotgun (WGS) entry which is preliminary data.</text>
</comment>
<dbReference type="SUPFAM" id="SSF55874">
    <property type="entry name" value="ATPase domain of HSP90 chaperone/DNA topoisomerase II/histidine kinase"/>
    <property type="match status" value="1"/>
</dbReference>
<gene>
    <name evidence="2" type="ORF">GAB14E_2202</name>
</gene>